<evidence type="ECO:0000256" key="1">
    <source>
        <dbReference type="ARBA" id="ARBA00022468"/>
    </source>
</evidence>
<keyword evidence="2" id="KW-0433">Leucine-rich repeat</keyword>
<evidence type="ECO:0000256" key="3">
    <source>
        <dbReference type="ARBA" id="ARBA00022737"/>
    </source>
</evidence>
<dbReference type="GO" id="GO:0031267">
    <property type="term" value="F:small GTPase binding"/>
    <property type="evidence" value="ECO:0007669"/>
    <property type="project" value="TreeGrafter"/>
</dbReference>
<protein>
    <submittedName>
        <fullName evidence="4">Leucine rich repeat protein</fullName>
    </submittedName>
</protein>
<evidence type="ECO:0000313" key="4">
    <source>
        <dbReference type="EMBL" id="KAG5179128.1"/>
    </source>
</evidence>
<sequence>MAWGAPKGVDDLLVKLRTDANLTSLVILRNRRFGVTEATQFAAALSSNSTLTELFASGHAVGEEGAAAFGKALVTNTALSALSLGDNGMSDEGVTALVHGGLHKNTGLVKLDLEYKSVTRGDHIGHLLQHHTALQDLRLGRNRIGNDGLIALCQGLCASTALTHLDLSSNAFGQEGVAALTQTLPSTLTGLDLSGNALCGSAGHTLFTSLAVAQNATLATLKLRDCALDATAAAALMLWSRTNPEHACYARHTALSSLDLTGNTDLGAAGARAAVQCSSRLSWLSICGLCAGDEGAGLVAANAPPTLTHLDASRNGIGPDGACALLALLQLTELRLFNNSIGDNGAAAVAGALKRAAEAGSCKMATFDLGANGLTHEGIVVLLEAVRPCNFLRVLELGGNTVDEAAESAIRALQDVRPDVDVAFRTNGGGLGGAGQQRNNAQG</sequence>
<organism evidence="4 5">
    <name type="scientific">Tribonema minus</name>
    <dbReference type="NCBI Taxonomy" id="303371"/>
    <lineage>
        <taxon>Eukaryota</taxon>
        <taxon>Sar</taxon>
        <taxon>Stramenopiles</taxon>
        <taxon>Ochrophyta</taxon>
        <taxon>PX clade</taxon>
        <taxon>Xanthophyceae</taxon>
        <taxon>Tribonematales</taxon>
        <taxon>Tribonemataceae</taxon>
        <taxon>Tribonema</taxon>
    </lineage>
</organism>
<dbReference type="SMART" id="SM00368">
    <property type="entry name" value="LRR_RI"/>
    <property type="match status" value="7"/>
</dbReference>
<name>A0A835YR55_9STRA</name>
<comment type="caution">
    <text evidence="4">The sequence shown here is derived from an EMBL/GenBank/DDBJ whole genome shotgun (WGS) entry which is preliminary data.</text>
</comment>
<evidence type="ECO:0000313" key="5">
    <source>
        <dbReference type="Proteomes" id="UP000664859"/>
    </source>
</evidence>
<dbReference type="Pfam" id="PF13516">
    <property type="entry name" value="LRR_6"/>
    <property type="match status" value="5"/>
</dbReference>
<dbReference type="GO" id="GO:0005096">
    <property type="term" value="F:GTPase activator activity"/>
    <property type="evidence" value="ECO:0007669"/>
    <property type="project" value="UniProtKB-KW"/>
</dbReference>
<reference evidence="4" key="1">
    <citation type="submission" date="2021-02" db="EMBL/GenBank/DDBJ databases">
        <title>First Annotated Genome of the Yellow-green Alga Tribonema minus.</title>
        <authorList>
            <person name="Mahan K.M."/>
        </authorList>
    </citation>
    <scope>NUCLEOTIDE SEQUENCE</scope>
    <source>
        <strain evidence="4">UTEX B ZZ1240</strain>
    </source>
</reference>
<dbReference type="GO" id="GO:0048471">
    <property type="term" value="C:perinuclear region of cytoplasm"/>
    <property type="evidence" value="ECO:0007669"/>
    <property type="project" value="TreeGrafter"/>
</dbReference>
<evidence type="ECO:0000256" key="2">
    <source>
        <dbReference type="ARBA" id="ARBA00022614"/>
    </source>
</evidence>
<accession>A0A835YR55</accession>
<dbReference type="GO" id="GO:0005829">
    <property type="term" value="C:cytosol"/>
    <property type="evidence" value="ECO:0007669"/>
    <property type="project" value="TreeGrafter"/>
</dbReference>
<dbReference type="InterPro" id="IPR032675">
    <property type="entry name" value="LRR_dom_sf"/>
</dbReference>
<dbReference type="PANTHER" id="PTHR24113">
    <property type="entry name" value="RAN GTPASE-ACTIVATING PROTEIN 1"/>
    <property type="match status" value="1"/>
</dbReference>
<dbReference type="InterPro" id="IPR027038">
    <property type="entry name" value="RanGap"/>
</dbReference>
<dbReference type="GO" id="GO:0006913">
    <property type="term" value="P:nucleocytoplasmic transport"/>
    <property type="evidence" value="ECO:0007669"/>
    <property type="project" value="TreeGrafter"/>
</dbReference>
<dbReference type="EMBL" id="JAFCMP010000501">
    <property type="protein sequence ID" value="KAG5179128.1"/>
    <property type="molecule type" value="Genomic_DNA"/>
</dbReference>
<dbReference type="InterPro" id="IPR001611">
    <property type="entry name" value="Leu-rich_rpt"/>
</dbReference>
<keyword evidence="1" id="KW-0343">GTPase activation</keyword>
<dbReference type="AlphaFoldDB" id="A0A835YR55"/>
<dbReference type="Gene3D" id="3.80.10.10">
    <property type="entry name" value="Ribonuclease Inhibitor"/>
    <property type="match status" value="3"/>
</dbReference>
<gene>
    <name evidence="4" type="ORF">JKP88DRAFT_327956</name>
</gene>
<dbReference type="PANTHER" id="PTHR24113:SF12">
    <property type="entry name" value="RAN GTPASE-ACTIVATING PROTEIN 1"/>
    <property type="match status" value="1"/>
</dbReference>
<proteinExistence type="predicted"/>
<dbReference type="OrthoDB" id="6500038at2759"/>
<dbReference type="SUPFAM" id="SSF52047">
    <property type="entry name" value="RNI-like"/>
    <property type="match status" value="2"/>
</dbReference>
<keyword evidence="5" id="KW-1185">Reference proteome</keyword>
<dbReference type="GO" id="GO:0005634">
    <property type="term" value="C:nucleus"/>
    <property type="evidence" value="ECO:0007669"/>
    <property type="project" value="TreeGrafter"/>
</dbReference>
<keyword evidence="3" id="KW-0677">Repeat</keyword>
<dbReference type="Proteomes" id="UP000664859">
    <property type="component" value="Unassembled WGS sequence"/>
</dbReference>